<dbReference type="Proteomes" id="UP000198615">
    <property type="component" value="Unassembled WGS sequence"/>
</dbReference>
<dbReference type="RefSeq" id="WP_093149345.1">
    <property type="nucleotide sequence ID" value="NZ_FNBW01000004.1"/>
</dbReference>
<keyword evidence="1" id="KW-0812">Transmembrane</keyword>
<gene>
    <name evidence="2" type="ORF">SAMN05660686_01505</name>
</gene>
<evidence type="ECO:0008006" key="4">
    <source>
        <dbReference type="Google" id="ProtNLM"/>
    </source>
</evidence>
<accession>A0A8G2BG78</accession>
<evidence type="ECO:0000313" key="2">
    <source>
        <dbReference type="EMBL" id="SDF51558.1"/>
    </source>
</evidence>
<keyword evidence="1" id="KW-1133">Transmembrane helix</keyword>
<comment type="caution">
    <text evidence="2">The sequence shown here is derived from an EMBL/GenBank/DDBJ whole genome shotgun (WGS) entry which is preliminary data.</text>
</comment>
<organism evidence="2 3">
    <name type="scientific">Thalassobaculum litoreum DSM 18839</name>
    <dbReference type="NCBI Taxonomy" id="1123362"/>
    <lineage>
        <taxon>Bacteria</taxon>
        <taxon>Pseudomonadati</taxon>
        <taxon>Pseudomonadota</taxon>
        <taxon>Alphaproteobacteria</taxon>
        <taxon>Rhodospirillales</taxon>
        <taxon>Thalassobaculaceae</taxon>
        <taxon>Thalassobaculum</taxon>
    </lineage>
</organism>
<keyword evidence="1" id="KW-0472">Membrane</keyword>
<feature type="transmembrane region" description="Helical" evidence="1">
    <location>
        <begin position="20"/>
        <end position="45"/>
    </location>
</feature>
<dbReference type="Pfam" id="PF11162">
    <property type="entry name" value="DUF2946"/>
    <property type="match status" value="1"/>
</dbReference>
<proteinExistence type="predicted"/>
<dbReference type="EMBL" id="FNBW01000004">
    <property type="protein sequence ID" value="SDF51558.1"/>
    <property type="molecule type" value="Genomic_DNA"/>
</dbReference>
<keyword evidence="3" id="KW-1185">Reference proteome</keyword>
<name>A0A8G2BG78_9PROT</name>
<dbReference type="InterPro" id="IPR021333">
    <property type="entry name" value="DUF2946"/>
</dbReference>
<sequence>MIGRTRKPGRRLLAKRRYGWRDIAAVLGVYALVLQLGLGIVAGLAGESIAREQQAAGDETSALALQICSPAGLILLASDDDGDHDARRGAPVCPGCLFAHAGPIPPQTTVADLPEPALLAPMPPVSCGDIPAPLERITDLNPRAPPLLSA</sequence>
<evidence type="ECO:0000256" key="1">
    <source>
        <dbReference type="SAM" id="Phobius"/>
    </source>
</evidence>
<evidence type="ECO:0000313" key="3">
    <source>
        <dbReference type="Proteomes" id="UP000198615"/>
    </source>
</evidence>
<protein>
    <recommendedName>
        <fullName evidence="4">DUF2946 domain-containing protein</fullName>
    </recommendedName>
</protein>
<dbReference type="AlphaFoldDB" id="A0A8G2BG78"/>
<reference evidence="2 3" key="1">
    <citation type="submission" date="2016-10" db="EMBL/GenBank/DDBJ databases">
        <authorList>
            <person name="Varghese N."/>
            <person name="Submissions S."/>
        </authorList>
    </citation>
    <scope>NUCLEOTIDE SEQUENCE [LARGE SCALE GENOMIC DNA]</scope>
    <source>
        <strain evidence="2 3">DSM 18839</strain>
    </source>
</reference>